<dbReference type="Proteomes" id="UP000245119">
    <property type="component" value="Linkage Group LG10"/>
</dbReference>
<dbReference type="EMBL" id="PZQS01000010">
    <property type="protein sequence ID" value="PVD23384.1"/>
    <property type="molecule type" value="Genomic_DNA"/>
</dbReference>
<evidence type="ECO:0000313" key="2">
    <source>
        <dbReference type="EMBL" id="PVD23384.1"/>
    </source>
</evidence>
<reference evidence="2 3" key="1">
    <citation type="submission" date="2018-04" db="EMBL/GenBank/DDBJ databases">
        <title>The genome of golden apple snail Pomacea canaliculata provides insight into stress tolerance and invasive adaptation.</title>
        <authorList>
            <person name="Liu C."/>
            <person name="Liu B."/>
            <person name="Ren Y."/>
            <person name="Zhang Y."/>
            <person name="Wang H."/>
            <person name="Li S."/>
            <person name="Jiang F."/>
            <person name="Yin L."/>
            <person name="Zhang G."/>
            <person name="Qian W."/>
            <person name="Fan W."/>
        </authorList>
    </citation>
    <scope>NUCLEOTIDE SEQUENCE [LARGE SCALE GENOMIC DNA]</scope>
    <source>
        <strain evidence="2">SZHN2017</strain>
        <tissue evidence="2">Muscle</tissue>
    </source>
</reference>
<evidence type="ECO:0000313" key="3">
    <source>
        <dbReference type="Proteomes" id="UP000245119"/>
    </source>
</evidence>
<dbReference type="OrthoDB" id="6101177at2759"/>
<organism evidence="2 3">
    <name type="scientific">Pomacea canaliculata</name>
    <name type="common">Golden apple snail</name>
    <dbReference type="NCBI Taxonomy" id="400727"/>
    <lineage>
        <taxon>Eukaryota</taxon>
        <taxon>Metazoa</taxon>
        <taxon>Spiralia</taxon>
        <taxon>Lophotrochozoa</taxon>
        <taxon>Mollusca</taxon>
        <taxon>Gastropoda</taxon>
        <taxon>Caenogastropoda</taxon>
        <taxon>Architaenioglossa</taxon>
        <taxon>Ampullarioidea</taxon>
        <taxon>Ampullariidae</taxon>
        <taxon>Pomacea</taxon>
    </lineage>
</organism>
<accession>A0A2T7NQD3</accession>
<feature type="compositionally biased region" description="Basic and acidic residues" evidence="1">
    <location>
        <begin position="358"/>
        <end position="375"/>
    </location>
</feature>
<dbReference type="OMA" id="PPENEFF"/>
<name>A0A2T7NQD3_POMCA</name>
<dbReference type="AlphaFoldDB" id="A0A2T7NQD3"/>
<gene>
    <name evidence="2" type="ORF">C0Q70_16652</name>
</gene>
<protein>
    <submittedName>
        <fullName evidence="2">Uncharacterized protein</fullName>
    </submittedName>
</protein>
<comment type="caution">
    <text evidence="2">The sequence shown here is derived from an EMBL/GenBank/DDBJ whole genome shotgun (WGS) entry which is preliminary data.</text>
</comment>
<feature type="region of interest" description="Disordered" evidence="1">
    <location>
        <begin position="138"/>
        <end position="217"/>
    </location>
</feature>
<sequence>MAVSQLFGGNSSFLKAGNFEYEQKETKTKYDLKKKKHISPPAGGLGQYKPKILTLDSSGQVPAYTESEDKKASNKGRAPLLPHEATKENGSTSAFGTFQTNNGINTSRPFVVGDKDTPMVLYDTPDFKEVASGLHNLSLTSEDGRQVPTSSSTPGIETRNPLFMKTTENEKATSTENKQQDIFIPAPDYDEEEKTIDFTDDGDVTEQASPSRGKQVFKEYGGEDFAHYLFEEEAETVTMRPKQVSIQAQRKSQTEAKRSYYKKRGSSSPSKRLSKKDRAASGSLSSLRNFTYADSKFGTVSMAEKPRTSVRSLTDVEVEAEVFVDTGSSYETFLRSINGEFVNGAFTSDELASVPKMSKPDHSEGSQKQGKDTLWKRLTWRFK</sequence>
<feature type="region of interest" description="Disordered" evidence="1">
    <location>
        <begin position="26"/>
        <end position="114"/>
    </location>
</feature>
<feature type="region of interest" description="Disordered" evidence="1">
    <location>
        <begin position="353"/>
        <end position="383"/>
    </location>
</feature>
<keyword evidence="3" id="KW-1185">Reference proteome</keyword>
<feature type="compositionally biased region" description="Polar residues" evidence="1">
    <location>
        <begin position="88"/>
        <end position="108"/>
    </location>
</feature>
<feature type="compositionally biased region" description="Polar residues" evidence="1">
    <location>
        <begin position="138"/>
        <end position="155"/>
    </location>
</feature>
<evidence type="ECO:0000256" key="1">
    <source>
        <dbReference type="SAM" id="MobiDB-lite"/>
    </source>
</evidence>
<feature type="region of interest" description="Disordered" evidence="1">
    <location>
        <begin position="236"/>
        <end position="283"/>
    </location>
</feature>
<feature type="compositionally biased region" description="Acidic residues" evidence="1">
    <location>
        <begin position="188"/>
        <end position="204"/>
    </location>
</feature>
<proteinExistence type="predicted"/>